<evidence type="ECO:0000313" key="1">
    <source>
        <dbReference type="EMBL" id="MCH79529.1"/>
    </source>
</evidence>
<accession>A0A392LX54</accession>
<proteinExistence type="predicted"/>
<comment type="caution">
    <text evidence="1">The sequence shown here is derived from an EMBL/GenBank/DDBJ whole genome shotgun (WGS) entry which is preliminary data.</text>
</comment>
<protein>
    <submittedName>
        <fullName evidence="1">Uncharacterized protein</fullName>
    </submittedName>
</protein>
<gene>
    <name evidence="1" type="ORF">A2U01_0000280</name>
</gene>
<reference evidence="1 2" key="1">
    <citation type="journal article" date="2018" name="Front. Plant Sci.">
        <title>Red Clover (Trifolium pratense) and Zigzag Clover (T. medium) - A Picture of Genomic Similarities and Differences.</title>
        <authorList>
            <person name="Dluhosova J."/>
            <person name="Istvanek J."/>
            <person name="Nedelnik J."/>
            <person name="Repkova J."/>
        </authorList>
    </citation>
    <scope>NUCLEOTIDE SEQUENCE [LARGE SCALE GENOMIC DNA]</scope>
    <source>
        <strain evidence="2">cv. 10/8</strain>
        <tissue evidence="1">Leaf</tissue>
    </source>
</reference>
<dbReference type="AlphaFoldDB" id="A0A392LX54"/>
<evidence type="ECO:0000313" key="2">
    <source>
        <dbReference type="Proteomes" id="UP000265520"/>
    </source>
</evidence>
<keyword evidence="2" id="KW-1185">Reference proteome</keyword>
<dbReference type="EMBL" id="LXQA010000175">
    <property type="protein sequence ID" value="MCH79529.1"/>
    <property type="molecule type" value="Genomic_DNA"/>
</dbReference>
<dbReference type="Proteomes" id="UP000265520">
    <property type="component" value="Unassembled WGS sequence"/>
</dbReference>
<organism evidence="1 2">
    <name type="scientific">Trifolium medium</name>
    <dbReference type="NCBI Taxonomy" id="97028"/>
    <lineage>
        <taxon>Eukaryota</taxon>
        <taxon>Viridiplantae</taxon>
        <taxon>Streptophyta</taxon>
        <taxon>Embryophyta</taxon>
        <taxon>Tracheophyta</taxon>
        <taxon>Spermatophyta</taxon>
        <taxon>Magnoliopsida</taxon>
        <taxon>eudicotyledons</taxon>
        <taxon>Gunneridae</taxon>
        <taxon>Pentapetalae</taxon>
        <taxon>rosids</taxon>
        <taxon>fabids</taxon>
        <taxon>Fabales</taxon>
        <taxon>Fabaceae</taxon>
        <taxon>Papilionoideae</taxon>
        <taxon>50 kb inversion clade</taxon>
        <taxon>NPAAA clade</taxon>
        <taxon>Hologalegina</taxon>
        <taxon>IRL clade</taxon>
        <taxon>Trifolieae</taxon>
        <taxon>Trifolium</taxon>
    </lineage>
</organism>
<sequence length="125" mass="14527">MIITASTNKFIFEADKSTMMCYVKETVPSSTQLIDTHLYIFPQRRQTVTGQKINFHWWCSKSSFNSHRSLESHRILASMRRLMDFCVDERQKCRGRLENEILMVAVNVGGVCHLGWLVGKVKQDE</sequence>
<name>A0A392LX54_9FABA</name>